<feature type="compositionally biased region" description="Low complexity" evidence="1">
    <location>
        <begin position="484"/>
        <end position="495"/>
    </location>
</feature>
<dbReference type="AlphaFoldDB" id="A0AAN6JMF4"/>
<name>A0AAN6JMF4_9BASI</name>
<feature type="compositionally biased region" description="Low complexity" evidence="1">
    <location>
        <begin position="422"/>
        <end position="436"/>
    </location>
</feature>
<feature type="region of interest" description="Disordered" evidence="1">
    <location>
        <begin position="441"/>
        <end position="718"/>
    </location>
</feature>
<feature type="compositionally biased region" description="Acidic residues" evidence="1">
    <location>
        <begin position="447"/>
        <end position="456"/>
    </location>
</feature>
<reference evidence="2" key="1">
    <citation type="journal article" date="2023" name="PhytoFront">
        <title>Draft Genome Resources of Seven Strains of Tilletia horrida, Causal Agent of Kernel Smut of Rice.</title>
        <authorList>
            <person name="Khanal S."/>
            <person name="Antony Babu S."/>
            <person name="Zhou X.G."/>
        </authorList>
    </citation>
    <scope>NUCLEOTIDE SEQUENCE</scope>
    <source>
        <strain evidence="2">TX3</strain>
    </source>
</reference>
<evidence type="ECO:0000313" key="2">
    <source>
        <dbReference type="EMBL" id="KAK0539715.1"/>
    </source>
</evidence>
<feature type="compositionally biased region" description="Gly residues" evidence="1">
    <location>
        <begin position="661"/>
        <end position="679"/>
    </location>
</feature>
<evidence type="ECO:0000313" key="3">
    <source>
        <dbReference type="Proteomes" id="UP001176521"/>
    </source>
</evidence>
<keyword evidence="3" id="KW-1185">Reference proteome</keyword>
<protein>
    <submittedName>
        <fullName evidence="2">Uncharacterized protein</fullName>
    </submittedName>
</protein>
<feature type="compositionally biased region" description="Basic and acidic residues" evidence="1">
    <location>
        <begin position="496"/>
        <end position="508"/>
    </location>
</feature>
<feature type="compositionally biased region" description="Low complexity" evidence="1">
    <location>
        <begin position="525"/>
        <end position="542"/>
    </location>
</feature>
<feature type="compositionally biased region" description="Low complexity" evidence="1">
    <location>
        <begin position="374"/>
        <end position="388"/>
    </location>
</feature>
<feature type="compositionally biased region" description="Low complexity" evidence="1">
    <location>
        <begin position="570"/>
        <end position="584"/>
    </location>
</feature>
<accession>A0AAN6JMF4</accession>
<feature type="compositionally biased region" description="Gly residues" evidence="1">
    <location>
        <begin position="585"/>
        <end position="620"/>
    </location>
</feature>
<feature type="region of interest" description="Disordered" evidence="1">
    <location>
        <begin position="356"/>
        <end position="412"/>
    </location>
</feature>
<dbReference type="Proteomes" id="UP001176521">
    <property type="component" value="Unassembled WGS sequence"/>
</dbReference>
<feature type="region of interest" description="Disordered" evidence="1">
    <location>
        <begin position="417"/>
        <end position="436"/>
    </location>
</feature>
<evidence type="ECO:0000256" key="1">
    <source>
        <dbReference type="SAM" id="MobiDB-lite"/>
    </source>
</evidence>
<gene>
    <name evidence="2" type="ORF">OC842_000839</name>
</gene>
<comment type="caution">
    <text evidence="2">The sequence shown here is derived from an EMBL/GenBank/DDBJ whole genome shotgun (WGS) entry which is preliminary data.</text>
</comment>
<dbReference type="EMBL" id="JAPDMQ010000026">
    <property type="protein sequence ID" value="KAK0539715.1"/>
    <property type="molecule type" value="Genomic_DNA"/>
</dbReference>
<feature type="compositionally biased region" description="Low complexity" evidence="1">
    <location>
        <begin position="697"/>
        <end position="718"/>
    </location>
</feature>
<sequence>MASPSTAAGAADAALSGGAGASALSAFISKRAKAVHKKLQRISSYESQEKASLNQDQLRALASKPALDAVYAELNAVLAHVQQHEASTRSETDAEVARLTELANANAQRADDAHAQLAFLLQFLHLHSLFNRDSAVNPSAPPPEVPAALASTISSADIHALNPVLYAFANAPLFDATADDSATALGIIKRVRAADPSEITFTATVPAEVEPAAASTSVSTGISHARLAELVNALTAAPPVPTQFGALSFTDAEPDAVAPEAEYMPSTLDSTEAPIPMPVAHPAAAADVGVDATIGAATAPAFLNFDADNGFSLGSGPVPPSAGGRILFMQASEVEGEAEPEPVPAAQPAALSFGDAVDASAPGEPVAEPATTIEPEGGAVDGAPEAEAVPPPQPDATASEPVPPVLRDLDGPAEISAPTAQTASADDTAVAPAPAEPVAAKKIDWASLDDDDDESIHEDVLRSQVLGIPPPASTGQQDTEKPAESAQAVPAAAEAEATRLAKQVDKVKTNGGPSANGSGSGGGKTSNAAAGGRGSTSRASGAPTPAPLRKPEPVVDEDGFVMHTTKKTLRQQQLAAQQQQQQGNRSGGGRGGGASGGRGGGRTGRGGGAAGSGSGSGSGPGRKERREGSSGGAGGEGRDATGAVSGESGAAANGHGRERSGGGGGGAGRGGQAGSGAGGPANANGAGANGRGRGRGRPSNTGGRQPSASGAAPASTAQ</sequence>
<proteinExistence type="predicted"/>
<organism evidence="2 3">
    <name type="scientific">Tilletia horrida</name>
    <dbReference type="NCBI Taxonomy" id="155126"/>
    <lineage>
        <taxon>Eukaryota</taxon>
        <taxon>Fungi</taxon>
        <taxon>Dikarya</taxon>
        <taxon>Basidiomycota</taxon>
        <taxon>Ustilaginomycotina</taxon>
        <taxon>Exobasidiomycetes</taxon>
        <taxon>Tilletiales</taxon>
        <taxon>Tilletiaceae</taxon>
        <taxon>Tilletia</taxon>
    </lineage>
</organism>